<keyword evidence="5" id="KW-1185">Reference proteome</keyword>
<dbReference type="InterPro" id="IPR002885">
    <property type="entry name" value="PPR_rpt"/>
</dbReference>
<dbReference type="EMBL" id="WJXA01000010">
    <property type="protein sequence ID" value="KAF7129101.1"/>
    <property type="molecule type" value="Genomic_DNA"/>
</dbReference>
<feature type="repeat" description="PPR" evidence="2">
    <location>
        <begin position="479"/>
        <end position="513"/>
    </location>
</feature>
<dbReference type="InterPro" id="IPR011990">
    <property type="entry name" value="TPR-like_helical_dom_sf"/>
</dbReference>
<organism evidence="4 5">
    <name type="scientific">Rhododendron simsii</name>
    <name type="common">Sims's rhododendron</name>
    <dbReference type="NCBI Taxonomy" id="118357"/>
    <lineage>
        <taxon>Eukaryota</taxon>
        <taxon>Viridiplantae</taxon>
        <taxon>Streptophyta</taxon>
        <taxon>Embryophyta</taxon>
        <taxon>Tracheophyta</taxon>
        <taxon>Spermatophyta</taxon>
        <taxon>Magnoliopsida</taxon>
        <taxon>eudicotyledons</taxon>
        <taxon>Gunneridae</taxon>
        <taxon>Pentapetalae</taxon>
        <taxon>asterids</taxon>
        <taxon>Ericales</taxon>
        <taxon>Ericaceae</taxon>
        <taxon>Ericoideae</taxon>
        <taxon>Rhodoreae</taxon>
        <taxon>Rhododendron</taxon>
    </lineage>
</organism>
<dbReference type="SUPFAM" id="SSF81901">
    <property type="entry name" value="HCP-like"/>
    <property type="match status" value="1"/>
</dbReference>
<dbReference type="Gene3D" id="1.25.40.10">
    <property type="entry name" value="Tetratricopeptide repeat domain"/>
    <property type="match status" value="4"/>
</dbReference>
<dbReference type="Pfam" id="PF13041">
    <property type="entry name" value="PPR_2"/>
    <property type="match status" value="3"/>
</dbReference>
<feature type="repeat" description="PPR" evidence="2">
    <location>
        <begin position="63"/>
        <end position="97"/>
    </location>
</feature>
<feature type="transmembrane region" description="Helical" evidence="3">
    <location>
        <begin position="625"/>
        <end position="648"/>
    </location>
</feature>
<dbReference type="PANTHER" id="PTHR45613:SF9">
    <property type="entry name" value="MITOCHONDRIAL GROUP I INTRON SPLICING FACTOR CCM1"/>
    <property type="match status" value="1"/>
</dbReference>
<feature type="repeat" description="PPR" evidence="2">
    <location>
        <begin position="98"/>
        <end position="132"/>
    </location>
</feature>
<feature type="repeat" description="PPR" evidence="2">
    <location>
        <begin position="273"/>
        <end position="307"/>
    </location>
</feature>
<dbReference type="Proteomes" id="UP000626092">
    <property type="component" value="Unassembled WGS sequence"/>
</dbReference>
<gene>
    <name evidence="4" type="ORF">RHSIM_Rhsim10G0030900</name>
</gene>
<feature type="transmembrane region" description="Helical" evidence="3">
    <location>
        <begin position="585"/>
        <end position="605"/>
    </location>
</feature>
<evidence type="ECO:0000256" key="3">
    <source>
        <dbReference type="SAM" id="Phobius"/>
    </source>
</evidence>
<proteinExistence type="predicted"/>
<feature type="repeat" description="PPR" evidence="2">
    <location>
        <begin position="308"/>
        <end position="342"/>
    </location>
</feature>
<keyword evidence="3" id="KW-0472">Membrane</keyword>
<evidence type="ECO:0000313" key="5">
    <source>
        <dbReference type="Proteomes" id="UP000626092"/>
    </source>
</evidence>
<feature type="repeat" description="PPR" evidence="2">
    <location>
        <begin position="168"/>
        <end position="202"/>
    </location>
</feature>
<keyword evidence="3" id="KW-1133">Transmembrane helix</keyword>
<reference evidence="4" key="1">
    <citation type="submission" date="2019-11" db="EMBL/GenBank/DDBJ databases">
        <authorList>
            <person name="Liu Y."/>
            <person name="Hou J."/>
            <person name="Li T.-Q."/>
            <person name="Guan C.-H."/>
            <person name="Wu X."/>
            <person name="Wu H.-Z."/>
            <person name="Ling F."/>
            <person name="Zhang R."/>
            <person name="Shi X.-G."/>
            <person name="Ren J.-P."/>
            <person name="Chen E.-F."/>
            <person name="Sun J.-M."/>
        </authorList>
    </citation>
    <scope>NUCLEOTIDE SEQUENCE</scope>
    <source>
        <strain evidence="4">Adult_tree_wgs_1</strain>
        <tissue evidence="4">Leaves</tissue>
    </source>
</reference>
<keyword evidence="3" id="KW-0812">Transmembrane</keyword>
<dbReference type="AlphaFoldDB" id="A0A834G9D1"/>
<sequence length="761" mass="87142">MGELLQSIQQTTDEHQLFDLMSPYKNRALSIKFMVSLLSREPDWQRSLALLDWINEQAKYSPSVFTYNVVIRNVLRAKQWQLAHGLFDEMRQRAVSPDKYTYSTLITQFGKQGLFDDALSWLSKMEQDRVKGDLILYSNLIELSRKLGDYSKAISVFSRLKRSGISPDLVVYNSMISVFGKAKFFREARLLIEEMRLEGVKPDTVSYSTLLSVYVENQKFVEALSVFSEMMEANCSVDLTTCNIMIDVYGKVDMAKEADRLFWNMTKMGIEQSVVSYNTLLRVYGEAGLFGEAIHLFRLMQRKDIEQNVVTYNTMISIYGKSLEHEKANNLIQEMQSRGIEPNAITYSTIISIWAKVRKLDRAAVLFQKLRDSGVEIDQVLYQTMIVAYERAGLVTQAKRLLHELKRPDNISRDTAIKILAGAGRVEEAIWVFRRAFDEGEVKDIAVFVSMIDLMSTYNRYSNVIEVFDKMREACYFPDSNTIALVLNAYGKLRDFGKANALYREMQKEGCVFPDEIHFQMLSLYGARRDFETLESLFERLNSDPNVNKKELHLVVASIYERANRLNDASRIIDQIGDGLVLLRWPLAVLNGCCWLSLIVFGIQIRGSQQSFGSFGFWRFVAARVACGLLLSLAIFASIPVVVVSIVLPPPWSRFPSALWRQELEHAMMQCVTAHAQLQARIRNIVMRYNYENLITIMYPRDVWALEAARRLAHHLFGSSPQCTLKSLTCQQQRYVLSLTAVNPHTALGIMYLSIVLFDGS</sequence>
<dbReference type="PANTHER" id="PTHR45613">
    <property type="entry name" value="PENTATRICOPEPTIDE REPEAT-CONTAINING PROTEIN"/>
    <property type="match status" value="1"/>
</dbReference>
<dbReference type="Pfam" id="PF01535">
    <property type="entry name" value="PPR"/>
    <property type="match status" value="3"/>
</dbReference>
<feature type="repeat" description="PPR" evidence="2">
    <location>
        <begin position="343"/>
        <end position="377"/>
    </location>
</feature>
<dbReference type="Pfam" id="PF13812">
    <property type="entry name" value="PPR_3"/>
    <property type="match status" value="1"/>
</dbReference>
<evidence type="ECO:0000313" key="4">
    <source>
        <dbReference type="EMBL" id="KAF7129101.1"/>
    </source>
</evidence>
<feature type="repeat" description="PPR" evidence="2">
    <location>
        <begin position="203"/>
        <end position="237"/>
    </location>
</feature>
<feature type="repeat" description="PPR" evidence="2">
    <location>
        <begin position="238"/>
        <end position="272"/>
    </location>
</feature>
<evidence type="ECO:0008006" key="6">
    <source>
        <dbReference type="Google" id="ProtNLM"/>
    </source>
</evidence>
<name>A0A834G9D1_RHOSS</name>
<accession>A0A834G9D1</accession>
<feature type="repeat" description="PPR" evidence="2">
    <location>
        <begin position="133"/>
        <end position="167"/>
    </location>
</feature>
<keyword evidence="1" id="KW-0677">Repeat</keyword>
<comment type="caution">
    <text evidence="4">The sequence shown here is derived from an EMBL/GenBank/DDBJ whole genome shotgun (WGS) entry which is preliminary data.</text>
</comment>
<protein>
    <recommendedName>
        <fullName evidence="6">Pentatricopeptide repeat-containing protein</fullName>
    </recommendedName>
</protein>
<evidence type="ECO:0000256" key="1">
    <source>
        <dbReference type="ARBA" id="ARBA00022737"/>
    </source>
</evidence>
<dbReference type="OrthoDB" id="185373at2759"/>
<evidence type="ECO:0000256" key="2">
    <source>
        <dbReference type="PROSITE-ProRule" id="PRU00708"/>
    </source>
</evidence>
<dbReference type="FunFam" id="1.25.40.10:FF:000770">
    <property type="entry name" value="pentatricopeptide repeat-containing protein At5g39980, chloroplastic"/>
    <property type="match status" value="1"/>
</dbReference>
<dbReference type="PROSITE" id="PS51375">
    <property type="entry name" value="PPR"/>
    <property type="match status" value="10"/>
</dbReference>
<dbReference type="NCBIfam" id="TIGR00756">
    <property type="entry name" value="PPR"/>
    <property type="match status" value="10"/>
</dbReference>